<keyword evidence="4" id="KW-1185">Reference proteome</keyword>
<dbReference type="SMART" id="SM00255">
    <property type="entry name" value="TIR"/>
    <property type="match status" value="1"/>
</dbReference>
<evidence type="ECO:0000259" key="2">
    <source>
        <dbReference type="PROSITE" id="PS50104"/>
    </source>
</evidence>
<name>A0A947DGA1_9CYAN</name>
<dbReference type="AlphaFoldDB" id="A0A947DGA1"/>
<dbReference type="Gene3D" id="3.40.50.300">
    <property type="entry name" value="P-loop containing nucleotide triphosphate hydrolases"/>
    <property type="match status" value="1"/>
</dbReference>
<dbReference type="Proteomes" id="UP000717364">
    <property type="component" value="Unassembled WGS sequence"/>
</dbReference>
<feature type="compositionally biased region" description="Polar residues" evidence="1">
    <location>
        <begin position="336"/>
        <end position="350"/>
    </location>
</feature>
<proteinExistence type="predicted"/>
<dbReference type="InterPro" id="IPR000157">
    <property type="entry name" value="TIR_dom"/>
</dbReference>
<dbReference type="Pfam" id="PF13676">
    <property type="entry name" value="TIR_2"/>
    <property type="match status" value="1"/>
</dbReference>
<evidence type="ECO:0000313" key="4">
    <source>
        <dbReference type="Proteomes" id="UP000717364"/>
    </source>
</evidence>
<dbReference type="PROSITE" id="PS50104">
    <property type="entry name" value="TIR"/>
    <property type="match status" value="1"/>
</dbReference>
<dbReference type="InterPro" id="IPR024983">
    <property type="entry name" value="CHAT_dom"/>
</dbReference>
<evidence type="ECO:0000313" key="3">
    <source>
        <dbReference type="EMBL" id="MBT9316517.1"/>
    </source>
</evidence>
<sequence>MAKQKIVVLTANPLDTSRLRLGKEVAEIQEELQRANLRDQFEFVSHWAVRPADIQRVLLDTAPQIVHFAGHGGDEDGLIFENESGQHQVVSASALSQLFELFANQIECVVLNACYSDTQAAAIYQHINYVVGMGQAIGDKAAIQFAAGFYRALGAGRSYDDAYGFGCNAIALENIPEEQTPVLRKKSAAVKTQQIFISYRNAEPDLSLAGELHQALTAAGHSVFMAGESINWGENWVERIDQELKRCDYFLLLLSEQSVTSDMVAGEVQTAKRLRDQLGKPAILPIRINLPLDDPLNSELRSVLQTIQQKFWQTPGDTPNLVQDILTLISSGQVPTTAENDAQQGITPPTHQRPPLPVADLELPSGTMPLNSAFYIRRKPWDTRCLQEIENRGGLVRVKAPRQMGKTSLLARIRDRADELNYRTVTLDFLETDEGTFTDSSVFFKRLCAHVSRKLGFSPRKVTEFWDEELFGPKENCTDYFEEYILSKIETSLFLGLDELDRLFPYEAVSKEFLTLLRSWNEKAKVDATWAKLKLAIAHSTESYIVLESNVSPFNVGLAVELPEFTAAQVLELVDKHGLNWTSAEVDGLMAMVGGHPYLVRLALYHIAQQDLTLEQLLKEAPTDSGVYGEHLRRHLWNLQQHPELAQAFEQVIGSEHPVELKSMLAFKLNGMGLVNLQGNGVMLRHEPLYRPYFRSRLRMAV</sequence>
<dbReference type="GO" id="GO:0007165">
    <property type="term" value="P:signal transduction"/>
    <property type="evidence" value="ECO:0007669"/>
    <property type="project" value="InterPro"/>
</dbReference>
<accession>A0A947DGA1</accession>
<dbReference type="InterPro" id="IPR035897">
    <property type="entry name" value="Toll_tir_struct_dom_sf"/>
</dbReference>
<dbReference type="Gene3D" id="3.40.50.10140">
    <property type="entry name" value="Toll/interleukin-1 receptor homology (TIR) domain"/>
    <property type="match status" value="1"/>
</dbReference>
<dbReference type="RefSeq" id="WP_215609581.1">
    <property type="nucleotide sequence ID" value="NZ_JADOES010000027.1"/>
</dbReference>
<reference evidence="3" key="2">
    <citation type="journal article" date="2021" name="Mar. Drugs">
        <title>Genome Reduction and Secondary Metabolism of the Marine Sponge-Associated Cyanobacterium Leptothoe.</title>
        <authorList>
            <person name="Konstantinou D."/>
            <person name="Popin R.V."/>
            <person name="Fewer D.P."/>
            <person name="Sivonen K."/>
            <person name="Gkelis S."/>
        </authorList>
    </citation>
    <scope>NUCLEOTIDE SEQUENCE</scope>
    <source>
        <strain evidence="3">TAU-MAC 1115</strain>
    </source>
</reference>
<dbReference type="Pfam" id="PF12770">
    <property type="entry name" value="CHAT"/>
    <property type="match status" value="1"/>
</dbReference>
<gene>
    <name evidence="3" type="ORF">IXB50_13890</name>
</gene>
<dbReference type="InterPro" id="IPR027417">
    <property type="entry name" value="P-loop_NTPase"/>
</dbReference>
<feature type="domain" description="TIR" evidence="2">
    <location>
        <begin position="191"/>
        <end position="319"/>
    </location>
</feature>
<reference evidence="3" key="1">
    <citation type="submission" date="2020-11" db="EMBL/GenBank/DDBJ databases">
        <authorList>
            <person name="Konstantinou D."/>
            <person name="Gkelis S."/>
            <person name="Popin R."/>
            <person name="Fewer D."/>
            <person name="Sivonen K."/>
        </authorList>
    </citation>
    <scope>NUCLEOTIDE SEQUENCE</scope>
    <source>
        <strain evidence="3">TAU-MAC 1115</strain>
    </source>
</reference>
<protein>
    <submittedName>
        <fullName evidence="3">AAA-like domain-containing protein</fullName>
    </submittedName>
</protein>
<dbReference type="SUPFAM" id="SSF52540">
    <property type="entry name" value="P-loop containing nucleoside triphosphate hydrolases"/>
    <property type="match status" value="1"/>
</dbReference>
<dbReference type="Pfam" id="PF14516">
    <property type="entry name" value="AAA_35"/>
    <property type="match status" value="1"/>
</dbReference>
<feature type="region of interest" description="Disordered" evidence="1">
    <location>
        <begin position="336"/>
        <end position="355"/>
    </location>
</feature>
<dbReference type="SUPFAM" id="SSF52200">
    <property type="entry name" value="Toll/Interleukin receptor TIR domain"/>
    <property type="match status" value="1"/>
</dbReference>
<dbReference type="EMBL" id="JADOES010000027">
    <property type="protein sequence ID" value="MBT9316517.1"/>
    <property type="molecule type" value="Genomic_DNA"/>
</dbReference>
<evidence type="ECO:0000256" key="1">
    <source>
        <dbReference type="SAM" id="MobiDB-lite"/>
    </source>
</evidence>
<comment type="caution">
    <text evidence="3">The sequence shown here is derived from an EMBL/GenBank/DDBJ whole genome shotgun (WGS) entry which is preliminary data.</text>
</comment>
<organism evidence="3 4">
    <name type="scientific">Leptothoe spongobia TAU-MAC 1115</name>
    <dbReference type="NCBI Taxonomy" id="1967444"/>
    <lineage>
        <taxon>Bacteria</taxon>
        <taxon>Bacillati</taxon>
        <taxon>Cyanobacteriota</taxon>
        <taxon>Cyanophyceae</taxon>
        <taxon>Nodosilineales</taxon>
        <taxon>Cymatolegaceae</taxon>
        <taxon>Leptothoe</taxon>
        <taxon>Leptothoe spongobia</taxon>
    </lineage>
</organism>